<dbReference type="KEGG" id="mant:BHD05_12595"/>
<dbReference type="Proteomes" id="UP000464507">
    <property type="component" value="Chromosome"/>
</dbReference>
<dbReference type="OrthoDB" id="5123620at2"/>
<reference evidence="1 2" key="1">
    <citation type="submission" date="2016-09" db="EMBL/GenBank/DDBJ databases">
        <title>Complete genome sequence of microbes from the polar regions.</title>
        <authorList>
            <person name="Liao L."/>
            <person name="Chen B."/>
        </authorList>
    </citation>
    <scope>NUCLEOTIDE SEQUENCE [LARGE SCALE GENOMIC DNA]</scope>
    <source>
        <strain evidence="1 2">ZS314</strain>
    </source>
</reference>
<name>A0A7L5AM27_9MICO</name>
<keyword evidence="2" id="KW-1185">Reference proteome</keyword>
<dbReference type="EMBL" id="CP017146">
    <property type="protein sequence ID" value="QHO70364.1"/>
    <property type="molecule type" value="Genomic_DNA"/>
</dbReference>
<sequence length="99" mass="10938">MIHALEDDAGGRWRIITRTGTRYLLDLDRRLVRRQPDRSTGSAPMRADGRNVALLEIVQCRVGLPLVVLIDLKVPGAACTRRIAADITRIRLARAVAGP</sequence>
<dbReference type="RefSeq" id="WP_161886747.1">
    <property type="nucleotide sequence ID" value="NZ_CP017146.1"/>
</dbReference>
<evidence type="ECO:0000313" key="1">
    <source>
        <dbReference type="EMBL" id="QHO70364.1"/>
    </source>
</evidence>
<gene>
    <name evidence="1" type="ORF">BHD05_12595</name>
</gene>
<dbReference type="AlphaFoldDB" id="A0A7L5AM27"/>
<evidence type="ECO:0000313" key="2">
    <source>
        <dbReference type="Proteomes" id="UP000464507"/>
    </source>
</evidence>
<accession>A0A7L5AM27</accession>
<organism evidence="1 2">
    <name type="scientific">Marisediminicola antarctica</name>
    <dbReference type="NCBI Taxonomy" id="674079"/>
    <lineage>
        <taxon>Bacteria</taxon>
        <taxon>Bacillati</taxon>
        <taxon>Actinomycetota</taxon>
        <taxon>Actinomycetes</taxon>
        <taxon>Micrococcales</taxon>
        <taxon>Microbacteriaceae</taxon>
        <taxon>Marisediminicola</taxon>
    </lineage>
</organism>
<proteinExistence type="predicted"/>
<protein>
    <submittedName>
        <fullName evidence="1">Uncharacterized protein</fullName>
    </submittedName>
</protein>